<organism evidence="2 3">
    <name type="scientific">Trematosphaeria pertusa</name>
    <dbReference type="NCBI Taxonomy" id="390896"/>
    <lineage>
        <taxon>Eukaryota</taxon>
        <taxon>Fungi</taxon>
        <taxon>Dikarya</taxon>
        <taxon>Ascomycota</taxon>
        <taxon>Pezizomycotina</taxon>
        <taxon>Dothideomycetes</taxon>
        <taxon>Pleosporomycetidae</taxon>
        <taxon>Pleosporales</taxon>
        <taxon>Massarineae</taxon>
        <taxon>Trematosphaeriaceae</taxon>
        <taxon>Trematosphaeria</taxon>
    </lineage>
</organism>
<proteinExistence type="predicted"/>
<keyword evidence="3" id="KW-1185">Reference proteome</keyword>
<dbReference type="GO" id="GO:0044773">
    <property type="term" value="P:mitotic DNA damage checkpoint signaling"/>
    <property type="evidence" value="ECO:0007669"/>
    <property type="project" value="TreeGrafter"/>
</dbReference>
<name>A0A6A6IW89_9PLEO</name>
<dbReference type="GO" id="GO:0005524">
    <property type="term" value="F:ATP binding"/>
    <property type="evidence" value="ECO:0007669"/>
    <property type="project" value="InterPro"/>
</dbReference>
<dbReference type="Proteomes" id="UP000800094">
    <property type="component" value="Unassembled WGS sequence"/>
</dbReference>
<dbReference type="GeneID" id="54581219"/>
<dbReference type="OrthoDB" id="4062651at2759"/>
<evidence type="ECO:0000259" key="1">
    <source>
        <dbReference type="PROSITE" id="PS50011"/>
    </source>
</evidence>
<gene>
    <name evidence="2" type="ORF">BU26DRAFT_514657</name>
</gene>
<sequence length="377" mass="43114">MAFSTIIASNAITKLSLFPGRLLLQKPDIFKSRRAATRKLETGFTKNPSHRPDHASSQYKHNVICSGRPKEYIGQSGCHYIIERVLQEETFPLRRVYSATANNQRFILKYVHEDNFKDLQDINNRLRGGTNYVRLVKDTIPEKSTFVFQYFDDHLLRLAQKDLPITVTKRILKDALRGIADLHDQDIVHTDIKADNVLIDSKEDQDGIIIERVQLADLEDAAYIPPGSHMIGKQAGNWMWRSPEAHARGPVNKPSDIFSFALVCIYAVHKRVIFAVGEEELNEGVEPLAVVIERQISYFADEDGLSRFLKHLGDNPWVPIFEVTRDGFNKDNPRRPFSLWKGVDEDFKNLVCAMTNFDPGKRITAREALAHKWFEGV</sequence>
<evidence type="ECO:0000313" key="3">
    <source>
        <dbReference type="Proteomes" id="UP000800094"/>
    </source>
</evidence>
<dbReference type="RefSeq" id="XP_033689819.1">
    <property type="nucleotide sequence ID" value="XM_033827889.1"/>
</dbReference>
<dbReference type="InterPro" id="IPR000719">
    <property type="entry name" value="Prot_kinase_dom"/>
</dbReference>
<evidence type="ECO:0000313" key="2">
    <source>
        <dbReference type="EMBL" id="KAF2254815.1"/>
    </source>
</evidence>
<reference evidence="2" key="1">
    <citation type="journal article" date="2020" name="Stud. Mycol.">
        <title>101 Dothideomycetes genomes: a test case for predicting lifestyles and emergence of pathogens.</title>
        <authorList>
            <person name="Haridas S."/>
            <person name="Albert R."/>
            <person name="Binder M."/>
            <person name="Bloem J."/>
            <person name="Labutti K."/>
            <person name="Salamov A."/>
            <person name="Andreopoulos B."/>
            <person name="Baker S."/>
            <person name="Barry K."/>
            <person name="Bills G."/>
            <person name="Bluhm B."/>
            <person name="Cannon C."/>
            <person name="Castanera R."/>
            <person name="Culley D."/>
            <person name="Daum C."/>
            <person name="Ezra D."/>
            <person name="Gonzalez J."/>
            <person name="Henrissat B."/>
            <person name="Kuo A."/>
            <person name="Liang C."/>
            <person name="Lipzen A."/>
            <person name="Lutzoni F."/>
            <person name="Magnuson J."/>
            <person name="Mondo S."/>
            <person name="Nolan M."/>
            <person name="Ohm R."/>
            <person name="Pangilinan J."/>
            <person name="Park H.-J."/>
            <person name="Ramirez L."/>
            <person name="Alfaro M."/>
            <person name="Sun H."/>
            <person name="Tritt A."/>
            <person name="Yoshinaga Y."/>
            <person name="Zwiers L.-H."/>
            <person name="Turgeon B."/>
            <person name="Goodwin S."/>
            <person name="Spatafora J."/>
            <person name="Crous P."/>
            <person name="Grigoriev I."/>
        </authorList>
    </citation>
    <scope>NUCLEOTIDE SEQUENCE</scope>
    <source>
        <strain evidence="2">CBS 122368</strain>
    </source>
</reference>
<dbReference type="SUPFAM" id="SSF56112">
    <property type="entry name" value="Protein kinase-like (PK-like)"/>
    <property type="match status" value="1"/>
</dbReference>
<dbReference type="AlphaFoldDB" id="A0A6A6IW89"/>
<dbReference type="PROSITE" id="PS00108">
    <property type="entry name" value="PROTEIN_KINASE_ST"/>
    <property type="match status" value="1"/>
</dbReference>
<accession>A0A6A6IW89</accession>
<dbReference type="SMART" id="SM00220">
    <property type="entry name" value="S_TKc"/>
    <property type="match status" value="1"/>
</dbReference>
<keyword evidence="2" id="KW-0808">Transferase</keyword>
<feature type="domain" description="Protein kinase" evidence="1">
    <location>
        <begin position="1"/>
        <end position="374"/>
    </location>
</feature>
<dbReference type="EMBL" id="ML987190">
    <property type="protein sequence ID" value="KAF2254815.1"/>
    <property type="molecule type" value="Genomic_DNA"/>
</dbReference>
<dbReference type="PANTHER" id="PTHR44167:SF30">
    <property type="entry name" value="PHOSPHORYLASE KINASE"/>
    <property type="match status" value="1"/>
</dbReference>
<dbReference type="GO" id="GO:0004674">
    <property type="term" value="F:protein serine/threonine kinase activity"/>
    <property type="evidence" value="ECO:0007669"/>
    <property type="project" value="TreeGrafter"/>
</dbReference>
<protein>
    <submittedName>
        <fullName evidence="2">Kinase-like protein</fullName>
    </submittedName>
</protein>
<dbReference type="InterPro" id="IPR008271">
    <property type="entry name" value="Ser/Thr_kinase_AS"/>
</dbReference>
<dbReference type="GO" id="GO:0005634">
    <property type="term" value="C:nucleus"/>
    <property type="evidence" value="ECO:0007669"/>
    <property type="project" value="TreeGrafter"/>
</dbReference>
<dbReference type="PROSITE" id="PS50011">
    <property type="entry name" value="PROTEIN_KINASE_DOM"/>
    <property type="match status" value="1"/>
</dbReference>
<keyword evidence="2" id="KW-0418">Kinase</keyword>
<dbReference type="PANTHER" id="PTHR44167">
    <property type="entry name" value="OVARIAN-SPECIFIC SERINE/THREONINE-PROTEIN KINASE LOK-RELATED"/>
    <property type="match status" value="1"/>
</dbReference>
<dbReference type="InterPro" id="IPR011009">
    <property type="entry name" value="Kinase-like_dom_sf"/>
</dbReference>
<dbReference type="Gene3D" id="1.10.510.10">
    <property type="entry name" value="Transferase(Phosphotransferase) domain 1"/>
    <property type="match status" value="1"/>
</dbReference>
<dbReference type="Pfam" id="PF00069">
    <property type="entry name" value="Pkinase"/>
    <property type="match status" value="1"/>
</dbReference>